<dbReference type="InterPro" id="IPR012334">
    <property type="entry name" value="Pectin_lyas_fold"/>
</dbReference>
<dbReference type="NCBIfam" id="TIGR01901">
    <property type="entry name" value="adhes_NPXG"/>
    <property type="match status" value="1"/>
</dbReference>
<feature type="region of interest" description="Disordered" evidence="1">
    <location>
        <begin position="295"/>
        <end position="317"/>
    </location>
</feature>
<dbReference type="SMART" id="SM00912">
    <property type="entry name" value="Haemagg_act"/>
    <property type="match status" value="1"/>
</dbReference>
<feature type="domain" description="Filamentous haemagglutinin FhaB/tRNA nuclease CdiA-like TPS" evidence="3">
    <location>
        <begin position="48"/>
        <end position="168"/>
    </location>
</feature>
<evidence type="ECO:0000256" key="2">
    <source>
        <dbReference type="SAM" id="SignalP"/>
    </source>
</evidence>
<feature type="compositionally biased region" description="Polar residues" evidence="1">
    <location>
        <begin position="299"/>
        <end position="313"/>
    </location>
</feature>
<feature type="chain" id="PRO_5020596334" evidence="2">
    <location>
        <begin position="31"/>
        <end position="365"/>
    </location>
</feature>
<dbReference type="InterPro" id="IPR008638">
    <property type="entry name" value="FhaB/CdiA-like_TPS"/>
</dbReference>
<evidence type="ECO:0000313" key="5">
    <source>
        <dbReference type="Proteomes" id="UP000307968"/>
    </source>
</evidence>
<gene>
    <name evidence="4" type="primary">shlA_1</name>
    <name evidence="4" type="ORF">NCTC12971_05352</name>
</gene>
<reference evidence="4 5" key="1">
    <citation type="submission" date="2019-05" db="EMBL/GenBank/DDBJ databases">
        <authorList>
            <consortium name="Pathogen Informatics"/>
        </authorList>
    </citation>
    <scope>NUCLEOTIDE SEQUENCE [LARGE SCALE GENOMIC DNA]</scope>
    <source>
        <strain evidence="4 5">NCTC12971</strain>
    </source>
</reference>
<keyword evidence="2" id="KW-0732">Signal</keyword>
<accession>A0A4U9HTP6</accession>
<dbReference type="AlphaFoldDB" id="A0A4U9HTP6"/>
<sequence length="365" mass="37866">MKNNNFRLSAAGKLAAALAIILAASGNVCAAEIVAANGANGPGVTTVANGAQVVDIVAPNGHGLSHNQYQDFNVNQPGAVLNNSREAGLSQLAGQLGANPNLGGREASVILNEVIGRNPSLLHGQQEIFGMAADYVLANPNGISCQGCGFINTSRSSLVVGNPLVENGLLQGYSTFGNRNTLSLSGNLNAGGVLDLIAPQIDSRGDVIVQAASQRDGRVMPAAINAISGLNRVTRDGKLLASERPATALDSYYLGSMQAGRINIINTAQGSGVKLAGTLNASDELTVKAYDIHSESRVESNSGSRNGDENYQNYRGGIYVNDRNSSQTLTRTELKGKNISLLADNHAHFSATDISGENITLQAAD</sequence>
<evidence type="ECO:0000256" key="1">
    <source>
        <dbReference type="SAM" id="MobiDB-lite"/>
    </source>
</evidence>
<evidence type="ECO:0000313" key="4">
    <source>
        <dbReference type="EMBL" id="VTP67918.1"/>
    </source>
</evidence>
<feature type="signal peptide" evidence="2">
    <location>
        <begin position="1"/>
        <end position="30"/>
    </location>
</feature>
<dbReference type="Proteomes" id="UP000307968">
    <property type="component" value="Chromosome"/>
</dbReference>
<dbReference type="InterPro" id="IPR011050">
    <property type="entry name" value="Pectin_lyase_fold/virulence"/>
</dbReference>
<proteinExistence type="predicted"/>
<evidence type="ECO:0000259" key="3">
    <source>
        <dbReference type="SMART" id="SM00912"/>
    </source>
</evidence>
<dbReference type="SUPFAM" id="SSF51126">
    <property type="entry name" value="Pectin lyase-like"/>
    <property type="match status" value="1"/>
</dbReference>
<organism evidence="4 5">
    <name type="scientific">Serratia rubidaea</name>
    <name type="common">Serratia marinorubra</name>
    <dbReference type="NCBI Taxonomy" id="61652"/>
    <lineage>
        <taxon>Bacteria</taxon>
        <taxon>Pseudomonadati</taxon>
        <taxon>Pseudomonadota</taxon>
        <taxon>Gammaproteobacteria</taxon>
        <taxon>Enterobacterales</taxon>
        <taxon>Yersiniaceae</taxon>
        <taxon>Serratia</taxon>
    </lineage>
</organism>
<name>A0A4U9HTP6_SERRU</name>
<dbReference type="Pfam" id="PF05860">
    <property type="entry name" value="TPS"/>
    <property type="match status" value="1"/>
</dbReference>
<dbReference type="Gene3D" id="2.160.20.10">
    <property type="entry name" value="Single-stranded right-handed beta-helix, Pectin lyase-like"/>
    <property type="match status" value="1"/>
</dbReference>
<dbReference type="EMBL" id="LR590463">
    <property type="protein sequence ID" value="VTP67918.1"/>
    <property type="molecule type" value="Genomic_DNA"/>
</dbReference>
<protein>
    <submittedName>
        <fullName evidence="4">Hemolysin</fullName>
    </submittedName>
</protein>